<feature type="compositionally biased region" description="Polar residues" evidence="1">
    <location>
        <begin position="115"/>
        <end position="127"/>
    </location>
</feature>
<feature type="region of interest" description="Disordered" evidence="1">
    <location>
        <begin position="1"/>
        <end position="79"/>
    </location>
</feature>
<dbReference type="Proteomes" id="UP000799421">
    <property type="component" value="Unassembled WGS sequence"/>
</dbReference>
<organism evidence="2 3">
    <name type="scientific">Piedraia hortae CBS 480.64</name>
    <dbReference type="NCBI Taxonomy" id="1314780"/>
    <lineage>
        <taxon>Eukaryota</taxon>
        <taxon>Fungi</taxon>
        <taxon>Dikarya</taxon>
        <taxon>Ascomycota</taxon>
        <taxon>Pezizomycotina</taxon>
        <taxon>Dothideomycetes</taxon>
        <taxon>Dothideomycetidae</taxon>
        <taxon>Capnodiales</taxon>
        <taxon>Piedraiaceae</taxon>
        <taxon>Piedraia</taxon>
    </lineage>
</organism>
<proteinExistence type="predicted"/>
<dbReference type="AlphaFoldDB" id="A0A6A7BTU1"/>
<feature type="region of interest" description="Disordered" evidence="1">
    <location>
        <begin position="109"/>
        <end position="303"/>
    </location>
</feature>
<dbReference type="OrthoDB" id="5385072at2759"/>
<evidence type="ECO:0000313" key="3">
    <source>
        <dbReference type="Proteomes" id="UP000799421"/>
    </source>
</evidence>
<sequence length="303" mass="32339">MSTAAMNLSGRSPHQKPGPAHYPDATAMSSTGSYAKRSLSNATSTTTSSTSAAPPRRSTSSRSTASQSPTSYVALMRKQKASVWCDRAQHEDPRMLAAQRAAKQRAAMEVAGGQHRTNTARTATSGSGMVDGVRSKIRHHGAPKASTYTGSNLMGGGGGVPMRLSASEVDDAGSDEDTTHKYHSRASSGRSSLASAIHHQQQYQQQPQSYARRTCSSDSTPASHSPSMSPGSPAGARTPMPNHYTSESQDYVSHLPSQPVPRMTEIEQQRQFSEELKRRGSVDDRAMTMSAGRLFVANPDLSD</sequence>
<evidence type="ECO:0000313" key="2">
    <source>
        <dbReference type="EMBL" id="KAF2858563.1"/>
    </source>
</evidence>
<gene>
    <name evidence="2" type="ORF">K470DRAFT_278397</name>
</gene>
<protein>
    <submittedName>
        <fullName evidence="2">Uncharacterized protein</fullName>
    </submittedName>
</protein>
<keyword evidence="3" id="KW-1185">Reference proteome</keyword>
<feature type="compositionally biased region" description="Basic and acidic residues" evidence="1">
    <location>
        <begin position="264"/>
        <end position="286"/>
    </location>
</feature>
<accession>A0A6A7BTU1</accession>
<feature type="compositionally biased region" description="Low complexity" evidence="1">
    <location>
        <begin position="216"/>
        <end position="236"/>
    </location>
</feature>
<evidence type="ECO:0000256" key="1">
    <source>
        <dbReference type="SAM" id="MobiDB-lite"/>
    </source>
</evidence>
<feature type="compositionally biased region" description="Low complexity" evidence="1">
    <location>
        <begin position="37"/>
        <end position="71"/>
    </location>
</feature>
<dbReference type="EMBL" id="MU006007">
    <property type="protein sequence ID" value="KAF2858563.1"/>
    <property type="molecule type" value="Genomic_DNA"/>
</dbReference>
<name>A0A6A7BTU1_9PEZI</name>
<feature type="compositionally biased region" description="Polar residues" evidence="1">
    <location>
        <begin position="1"/>
        <end position="12"/>
    </location>
</feature>
<reference evidence="2" key="1">
    <citation type="journal article" date="2020" name="Stud. Mycol.">
        <title>101 Dothideomycetes genomes: a test case for predicting lifestyles and emergence of pathogens.</title>
        <authorList>
            <person name="Haridas S."/>
            <person name="Albert R."/>
            <person name="Binder M."/>
            <person name="Bloem J."/>
            <person name="Labutti K."/>
            <person name="Salamov A."/>
            <person name="Andreopoulos B."/>
            <person name="Baker S."/>
            <person name="Barry K."/>
            <person name="Bills G."/>
            <person name="Bluhm B."/>
            <person name="Cannon C."/>
            <person name="Castanera R."/>
            <person name="Culley D."/>
            <person name="Daum C."/>
            <person name="Ezra D."/>
            <person name="Gonzalez J."/>
            <person name="Henrissat B."/>
            <person name="Kuo A."/>
            <person name="Liang C."/>
            <person name="Lipzen A."/>
            <person name="Lutzoni F."/>
            <person name="Magnuson J."/>
            <person name="Mondo S."/>
            <person name="Nolan M."/>
            <person name="Ohm R."/>
            <person name="Pangilinan J."/>
            <person name="Park H.-J."/>
            <person name="Ramirez L."/>
            <person name="Alfaro M."/>
            <person name="Sun H."/>
            <person name="Tritt A."/>
            <person name="Yoshinaga Y."/>
            <person name="Zwiers L.-H."/>
            <person name="Turgeon B."/>
            <person name="Goodwin S."/>
            <person name="Spatafora J."/>
            <person name="Crous P."/>
            <person name="Grigoriev I."/>
        </authorList>
    </citation>
    <scope>NUCLEOTIDE SEQUENCE</scope>
    <source>
        <strain evidence="2">CBS 480.64</strain>
    </source>
</reference>
<feature type="compositionally biased region" description="Low complexity" evidence="1">
    <location>
        <begin position="185"/>
        <end position="208"/>
    </location>
</feature>